<comment type="caution">
    <text evidence="1">The sequence shown here is derived from an EMBL/GenBank/DDBJ whole genome shotgun (WGS) entry which is preliminary data.</text>
</comment>
<keyword evidence="2" id="KW-1185">Reference proteome</keyword>
<evidence type="ECO:0008006" key="3">
    <source>
        <dbReference type="Google" id="ProtNLM"/>
    </source>
</evidence>
<dbReference type="EMBL" id="JBEPEK010000096">
    <property type="protein sequence ID" value="MER7180953.1"/>
    <property type="molecule type" value="Genomic_DNA"/>
</dbReference>
<dbReference type="Proteomes" id="UP001474181">
    <property type="component" value="Unassembled WGS sequence"/>
</dbReference>
<evidence type="ECO:0000313" key="2">
    <source>
        <dbReference type="Proteomes" id="UP001474181"/>
    </source>
</evidence>
<sequence>MTFPEEYVDFGRTYGDATISDFLFVCGPRTLQTYAASMGPRMERSPFVPGEVLPAKGGMLLWGNTVEGDQLFLVDRGDGRWTVSAFRRNWADWYESDLTLLEWLRRALTGQIAADWLPAWPERHTLVPAQQ</sequence>
<accession>A0ABV1WVZ5</accession>
<reference evidence="1 2" key="1">
    <citation type="submission" date="2024-06" db="EMBL/GenBank/DDBJ databases">
        <title>The Natural Products Discovery Center: Release of the First 8490 Sequenced Strains for Exploring Actinobacteria Biosynthetic Diversity.</title>
        <authorList>
            <person name="Kalkreuter E."/>
            <person name="Kautsar S.A."/>
            <person name="Yang D."/>
            <person name="Bader C.D."/>
            <person name="Teijaro C.N."/>
            <person name="Fluegel L."/>
            <person name="Davis C.M."/>
            <person name="Simpson J.R."/>
            <person name="Lauterbach L."/>
            <person name="Steele A.D."/>
            <person name="Gui C."/>
            <person name="Meng S."/>
            <person name="Li G."/>
            <person name="Viehrig K."/>
            <person name="Ye F."/>
            <person name="Su P."/>
            <person name="Kiefer A.F."/>
            <person name="Nichols A."/>
            <person name="Cepeda A.J."/>
            <person name="Yan W."/>
            <person name="Fan B."/>
            <person name="Jiang Y."/>
            <person name="Adhikari A."/>
            <person name="Zheng C.-J."/>
            <person name="Schuster L."/>
            <person name="Cowan T.M."/>
            <person name="Smanski M.J."/>
            <person name="Chevrette M.G."/>
            <person name="De Carvalho L.P.S."/>
            <person name="Shen B."/>
        </authorList>
    </citation>
    <scope>NUCLEOTIDE SEQUENCE [LARGE SCALE GENOMIC DNA]</scope>
    <source>
        <strain evidence="1 2">NPDC000234</strain>
    </source>
</reference>
<name>A0ABV1WVZ5_9ACTN</name>
<proteinExistence type="predicted"/>
<gene>
    <name evidence="1" type="ORF">ABT404_15950</name>
</gene>
<protein>
    <recommendedName>
        <fullName evidence="3">SMI1/KNR4 family protein</fullName>
    </recommendedName>
</protein>
<evidence type="ECO:0000313" key="1">
    <source>
        <dbReference type="EMBL" id="MER7180953.1"/>
    </source>
</evidence>
<dbReference type="RefSeq" id="WP_350781402.1">
    <property type="nucleotide sequence ID" value="NZ_JBEPEK010000096.1"/>
</dbReference>
<organism evidence="1 2">
    <name type="scientific">Streptomyces hyaluromycini</name>
    <dbReference type="NCBI Taxonomy" id="1377993"/>
    <lineage>
        <taxon>Bacteria</taxon>
        <taxon>Bacillati</taxon>
        <taxon>Actinomycetota</taxon>
        <taxon>Actinomycetes</taxon>
        <taxon>Kitasatosporales</taxon>
        <taxon>Streptomycetaceae</taxon>
        <taxon>Streptomyces</taxon>
    </lineage>
</organism>